<organism evidence="4 5">
    <name type="scientific">Nonomuraea coxensis DSM 45129</name>
    <dbReference type="NCBI Taxonomy" id="1122611"/>
    <lineage>
        <taxon>Bacteria</taxon>
        <taxon>Bacillati</taxon>
        <taxon>Actinomycetota</taxon>
        <taxon>Actinomycetes</taxon>
        <taxon>Streptosporangiales</taxon>
        <taxon>Streptosporangiaceae</taxon>
        <taxon>Nonomuraea</taxon>
    </lineage>
</organism>
<dbReference type="CDD" id="cd05276">
    <property type="entry name" value="p53_inducible_oxidoreductase"/>
    <property type="match status" value="1"/>
</dbReference>
<dbReference type="InterPro" id="IPR014189">
    <property type="entry name" value="Quinone_OxRdtase_PIG3"/>
</dbReference>
<accession>A0ABX8TU17</accession>
<dbReference type="RefSeq" id="WP_020542381.1">
    <property type="nucleotide sequence ID" value="NZ_CP068985.1"/>
</dbReference>
<gene>
    <name evidence="4" type="primary">qorA1</name>
    <name evidence="4" type="ORF">Nocox_00730</name>
</gene>
<dbReference type="SUPFAM" id="SSF50129">
    <property type="entry name" value="GroES-like"/>
    <property type="match status" value="1"/>
</dbReference>
<evidence type="ECO:0000259" key="3">
    <source>
        <dbReference type="SMART" id="SM00829"/>
    </source>
</evidence>
<feature type="domain" description="Enoyl reductase (ER)" evidence="3">
    <location>
        <begin position="10"/>
        <end position="316"/>
    </location>
</feature>
<dbReference type="GO" id="GO:0003960">
    <property type="term" value="F:quinone reductase (NADPH) activity"/>
    <property type="evidence" value="ECO:0007669"/>
    <property type="project" value="UniProtKB-EC"/>
</dbReference>
<evidence type="ECO:0000256" key="1">
    <source>
        <dbReference type="ARBA" id="ARBA00022857"/>
    </source>
</evidence>
<keyword evidence="5" id="KW-1185">Reference proteome</keyword>
<dbReference type="Pfam" id="PF13602">
    <property type="entry name" value="ADH_zinc_N_2"/>
    <property type="match status" value="1"/>
</dbReference>
<protein>
    <submittedName>
        <fullName evidence="4">Quinone oxidoreductase 1</fullName>
        <ecNumber evidence="4">1.6.5.5</ecNumber>
    </submittedName>
</protein>
<dbReference type="EC" id="1.6.5.5" evidence="4"/>
<dbReference type="InterPro" id="IPR020843">
    <property type="entry name" value="ER"/>
</dbReference>
<dbReference type="InterPro" id="IPR036291">
    <property type="entry name" value="NAD(P)-bd_dom_sf"/>
</dbReference>
<proteinExistence type="predicted"/>
<dbReference type="Proteomes" id="UP000824681">
    <property type="component" value="Chromosome"/>
</dbReference>
<dbReference type="InterPro" id="IPR011032">
    <property type="entry name" value="GroES-like_sf"/>
</dbReference>
<keyword evidence="2 4" id="KW-0560">Oxidoreductase</keyword>
<dbReference type="InterPro" id="IPR013154">
    <property type="entry name" value="ADH-like_N"/>
</dbReference>
<dbReference type="Gene3D" id="3.90.180.10">
    <property type="entry name" value="Medium-chain alcohol dehydrogenases, catalytic domain"/>
    <property type="match status" value="1"/>
</dbReference>
<dbReference type="SMART" id="SM00829">
    <property type="entry name" value="PKS_ER"/>
    <property type="match status" value="1"/>
</dbReference>
<evidence type="ECO:0000256" key="2">
    <source>
        <dbReference type="ARBA" id="ARBA00023002"/>
    </source>
</evidence>
<keyword evidence="1" id="KW-0521">NADP</keyword>
<dbReference type="Pfam" id="PF08240">
    <property type="entry name" value="ADH_N"/>
    <property type="match status" value="1"/>
</dbReference>
<dbReference type="PANTHER" id="PTHR48106:SF8">
    <property type="entry name" value="OS02G0805600 PROTEIN"/>
    <property type="match status" value="1"/>
</dbReference>
<dbReference type="EMBL" id="CP068985">
    <property type="protein sequence ID" value="QYC37783.1"/>
    <property type="molecule type" value="Genomic_DNA"/>
</dbReference>
<name>A0ABX8TU17_9ACTN</name>
<evidence type="ECO:0000313" key="4">
    <source>
        <dbReference type="EMBL" id="QYC37783.1"/>
    </source>
</evidence>
<evidence type="ECO:0000313" key="5">
    <source>
        <dbReference type="Proteomes" id="UP000824681"/>
    </source>
</evidence>
<sequence>MRAIEITRPGGPEVLEWREVPDPAVGRGDVLIDVVASALNRADVLQRGGRYDPPPGAPPYPGLEVSGVVAEVGADVEQFKPGDEVCALLGGGGYAERVAVPWQQVMPAPEGVPLKEAAGLPEVACTVWSNVFMLARLRRGETLLVHGGASGIGTFAVQLAKVLGSRVVATVGSAEKAEQVRRLGADEVVNYREEDFAQKVQADVVLDIIGAKYLAGNLKVLRTGGRLVIIALQGGSKAEINLGVLMAKRASVHATTLRSRPVDEKGAIVRSVVENVWPLVTAGAVRPVVYAEVPMSDAAEAHRMLDSGEHVGKILLVR</sequence>
<dbReference type="Gene3D" id="3.40.50.720">
    <property type="entry name" value="NAD(P)-binding Rossmann-like Domain"/>
    <property type="match status" value="1"/>
</dbReference>
<dbReference type="NCBIfam" id="TIGR02824">
    <property type="entry name" value="quinone_pig3"/>
    <property type="match status" value="1"/>
</dbReference>
<dbReference type="SUPFAM" id="SSF51735">
    <property type="entry name" value="NAD(P)-binding Rossmann-fold domains"/>
    <property type="match status" value="1"/>
</dbReference>
<reference evidence="4 5" key="1">
    <citation type="journal article" date="2021" name="ACS Chem. Biol.">
        <title>Genomic-Led Discovery of a Novel Glycopeptide Antibiotic by Nonomuraea coxensis DSM 45129.</title>
        <authorList>
            <person name="Yushchuk O."/>
            <person name="Vior N.M."/>
            <person name="Andreo-Vidal A."/>
            <person name="Berini F."/>
            <person name="Ruckert C."/>
            <person name="Busche T."/>
            <person name="Binda E."/>
            <person name="Kalinowski J."/>
            <person name="Truman A.W."/>
            <person name="Marinelli F."/>
        </authorList>
    </citation>
    <scope>NUCLEOTIDE SEQUENCE [LARGE SCALE GENOMIC DNA]</scope>
    <source>
        <strain evidence="4 5">DSM 45129</strain>
    </source>
</reference>
<dbReference type="PANTHER" id="PTHR48106">
    <property type="entry name" value="QUINONE OXIDOREDUCTASE PIG3-RELATED"/>
    <property type="match status" value="1"/>
</dbReference>